<proteinExistence type="predicted"/>
<protein>
    <submittedName>
        <fullName evidence="10">Paraquat-inducible protein B</fullName>
    </submittedName>
</protein>
<keyword evidence="5 7" id="KW-1133">Transmembrane helix</keyword>
<reference evidence="9 12" key="2">
    <citation type="submission" date="2018-03" db="EMBL/GenBank/DDBJ databases">
        <title>Genomic Encyclopedia of Archaeal and Bacterial Type Strains, Phase II (KMG-II): from individual species to whole genera.</title>
        <authorList>
            <person name="Goeker M."/>
        </authorList>
    </citation>
    <scope>NUCLEOTIDE SEQUENCE [LARGE SCALE GENOMIC DNA]</scope>
    <source>
        <strain evidence="9 12">DSM 29956</strain>
    </source>
</reference>
<feature type="domain" description="Mce/MlaD" evidence="8">
    <location>
        <begin position="47"/>
        <end position="126"/>
    </location>
</feature>
<evidence type="ECO:0000259" key="8">
    <source>
        <dbReference type="Pfam" id="PF02470"/>
    </source>
</evidence>
<feature type="transmembrane region" description="Helical" evidence="7">
    <location>
        <begin position="21"/>
        <end position="40"/>
    </location>
</feature>
<reference evidence="10 11" key="1">
    <citation type="submission" date="2017-03" db="EMBL/GenBank/DDBJ databases">
        <authorList>
            <person name="Afonso C.L."/>
            <person name="Miller P.J."/>
            <person name="Scott M.A."/>
            <person name="Spackman E."/>
            <person name="Goraichik I."/>
            <person name="Dimitrov K.M."/>
            <person name="Suarez D.L."/>
            <person name="Swayne D.E."/>
        </authorList>
    </citation>
    <scope>NUCLEOTIDE SEQUENCE [LARGE SCALE GENOMIC DNA]</scope>
    <source>
        <strain evidence="10 11">CECT 8367</strain>
    </source>
</reference>
<evidence type="ECO:0000256" key="3">
    <source>
        <dbReference type="ARBA" id="ARBA00022519"/>
    </source>
</evidence>
<dbReference type="Proteomes" id="UP000193495">
    <property type="component" value="Unassembled WGS sequence"/>
</dbReference>
<dbReference type="GO" id="GO:0005886">
    <property type="term" value="C:plasma membrane"/>
    <property type="evidence" value="ECO:0007669"/>
    <property type="project" value="UniProtKB-SubCell"/>
</dbReference>
<dbReference type="PANTHER" id="PTHR30462:SF2">
    <property type="entry name" value="INTERMEMBRANE TRANSPORT PROTEIN PQIB"/>
    <property type="match status" value="1"/>
</dbReference>
<evidence type="ECO:0000256" key="6">
    <source>
        <dbReference type="ARBA" id="ARBA00023136"/>
    </source>
</evidence>
<dbReference type="RefSeq" id="WP_085894832.1">
    <property type="nucleotide sequence ID" value="NZ_FWFY01000001.1"/>
</dbReference>
<sequence>MSADLPEVPVEGEKRSLRSRVSIVWLVPVGALAVALGIGWKSWSDQGPLIEVLFEDAGGVLANETELRFRDVAVGLVEEVGFTAGLDRVRIAIRVDKDVAPYIDSGSDFWIVRPEVSTEGVTGLDTVLSGVYIRGQWDGRPGTAETRFEGLARAPLLGPDQQGIEITLRATEGVLSGNSPILYKGVEAGRIGAAGVSTDGFYVEAPAVIYAPYDNLVTETTRFWDTSGFSVKIGTGGAEIDFDSVAALLAGGLAFDTFVSGATLAEDGQIFEVYDAEETARNSVFNTPDGPSLNLVAVFDGNVSGLAVGAPVELDGVRIGSVSGLNGLVDEERFGDRGVRLQTVLNILPSRLGMADEGGVEQALEYFVGEVADGLRARLVTGSILTGGLKVQLIDVPGAEPASLNVDALPYPSVPVTDSEISDVQATAQGTLDRINNLPIEELLASATSFLENSARLIGSEDLQQTPGDVRALLGDIRGLVGSEEVQAVPEQIGTVMNEIELAVNDVRLILDDVREAEAVRRVLEAVDGATAVTADLDTALDGVPELIGNLNRVAENAAELPLDRLLTEVSGLAEEARALVGSEETQALPGRVNALLAELEGGTAEARTLIAGLNEQQAVTRLLETVDAANAAVTTLDRSLAGVPQLVSRIDTLVATANELPLETLLTEVSGLAGAARGLIDTDETRALPGRVNALLAELEGGTAEARSLIASLNEEQGVARLLETVDAAGAAAASLDASLEGVPQLVERIDAVAAMAQDLPVEALLDRVSGLAQDARALIGTDAARALPGQIGTLAGELELGVAEARTLLAEVNAGGGGESLVAAIDSAARAADSLDRSLAGAPQLIDSLNAVAGKAADLPLEVLVAEANSLLNSADRILKQDTARALPGELNGALSELRVILAQVSEGGVVENANATFASAANAADRLAEAARTLPSLVSRAEALLVTSNGTIGTIGSGTEPALRDLRAALRDVSKAAEAVGSLARAIERRPNSLLTGR</sequence>
<dbReference type="PANTHER" id="PTHR30462">
    <property type="entry name" value="INTERMEMBRANE TRANSPORT PROTEIN PQIB-RELATED"/>
    <property type="match status" value="1"/>
</dbReference>
<keyword evidence="3" id="KW-0997">Cell inner membrane</keyword>
<keyword evidence="12" id="KW-1185">Reference proteome</keyword>
<evidence type="ECO:0000256" key="2">
    <source>
        <dbReference type="ARBA" id="ARBA00022475"/>
    </source>
</evidence>
<accession>A0A1X6YFF9</accession>
<evidence type="ECO:0000313" key="12">
    <source>
        <dbReference type="Proteomes" id="UP000240624"/>
    </source>
</evidence>
<name>A0A1X6YFF9_9RHOB</name>
<organism evidence="10 11">
    <name type="scientific">Limimaricola soesokkakensis</name>
    <dbReference type="NCBI Taxonomy" id="1343159"/>
    <lineage>
        <taxon>Bacteria</taxon>
        <taxon>Pseudomonadati</taxon>
        <taxon>Pseudomonadota</taxon>
        <taxon>Alphaproteobacteria</taxon>
        <taxon>Rhodobacterales</taxon>
        <taxon>Paracoccaceae</taxon>
        <taxon>Limimaricola</taxon>
    </lineage>
</organism>
<dbReference type="Pfam" id="PF02470">
    <property type="entry name" value="MlaD"/>
    <property type="match status" value="1"/>
</dbReference>
<evidence type="ECO:0000256" key="5">
    <source>
        <dbReference type="ARBA" id="ARBA00022989"/>
    </source>
</evidence>
<keyword evidence="2" id="KW-1003">Cell membrane</keyword>
<dbReference type="EMBL" id="PYGB01000013">
    <property type="protein sequence ID" value="PSK82165.1"/>
    <property type="molecule type" value="Genomic_DNA"/>
</dbReference>
<dbReference type="Proteomes" id="UP000240624">
    <property type="component" value="Unassembled WGS sequence"/>
</dbReference>
<dbReference type="EMBL" id="FWFY01000001">
    <property type="protein sequence ID" value="SLN19445.1"/>
    <property type="molecule type" value="Genomic_DNA"/>
</dbReference>
<dbReference type="InterPro" id="IPR003399">
    <property type="entry name" value="Mce/MlaD"/>
</dbReference>
<evidence type="ECO:0000256" key="4">
    <source>
        <dbReference type="ARBA" id="ARBA00022692"/>
    </source>
</evidence>
<comment type="subcellular location">
    <subcellularLocation>
        <location evidence="1">Cell inner membrane</location>
    </subcellularLocation>
</comment>
<dbReference type="InterPro" id="IPR051800">
    <property type="entry name" value="PqiA-PqiB_transport"/>
</dbReference>
<evidence type="ECO:0000313" key="9">
    <source>
        <dbReference type="EMBL" id="PSK82165.1"/>
    </source>
</evidence>
<keyword evidence="4 7" id="KW-0812">Transmembrane</keyword>
<gene>
    <name evidence="10" type="primary">pqiB</name>
    <name evidence="9" type="ORF">CLV79_11349</name>
    <name evidence="10" type="ORF">LOS8367_00483</name>
</gene>
<dbReference type="OrthoDB" id="9806984at2"/>
<evidence type="ECO:0000313" key="11">
    <source>
        <dbReference type="Proteomes" id="UP000193495"/>
    </source>
</evidence>
<evidence type="ECO:0000256" key="7">
    <source>
        <dbReference type="SAM" id="Phobius"/>
    </source>
</evidence>
<evidence type="ECO:0000256" key="1">
    <source>
        <dbReference type="ARBA" id="ARBA00004533"/>
    </source>
</evidence>
<dbReference type="AlphaFoldDB" id="A0A1X6YFF9"/>
<evidence type="ECO:0000313" key="10">
    <source>
        <dbReference type="EMBL" id="SLN19445.1"/>
    </source>
</evidence>
<keyword evidence="6 7" id="KW-0472">Membrane</keyword>